<accession>A0A0F9TBP3</accession>
<comment type="caution">
    <text evidence="1">The sequence shown here is derived from an EMBL/GenBank/DDBJ whole genome shotgun (WGS) entry which is preliminary data.</text>
</comment>
<organism evidence="1">
    <name type="scientific">marine sediment metagenome</name>
    <dbReference type="NCBI Taxonomy" id="412755"/>
    <lineage>
        <taxon>unclassified sequences</taxon>
        <taxon>metagenomes</taxon>
        <taxon>ecological metagenomes</taxon>
    </lineage>
</organism>
<reference evidence="1" key="1">
    <citation type="journal article" date="2015" name="Nature">
        <title>Complex archaea that bridge the gap between prokaryotes and eukaryotes.</title>
        <authorList>
            <person name="Spang A."/>
            <person name="Saw J.H."/>
            <person name="Jorgensen S.L."/>
            <person name="Zaremba-Niedzwiedzka K."/>
            <person name="Martijn J."/>
            <person name="Lind A.E."/>
            <person name="van Eijk R."/>
            <person name="Schleper C."/>
            <person name="Guy L."/>
            <person name="Ettema T.J."/>
        </authorList>
    </citation>
    <scope>NUCLEOTIDE SEQUENCE</scope>
</reference>
<protein>
    <submittedName>
        <fullName evidence="1">Uncharacterized protein</fullName>
    </submittedName>
</protein>
<evidence type="ECO:0000313" key="1">
    <source>
        <dbReference type="EMBL" id="KKN78690.1"/>
    </source>
</evidence>
<proteinExistence type="predicted"/>
<sequence length="58" mass="6743">MIYSGRAPNQRTVKELLNRQRELKEQVKESESFGCPVDELRAELVEVNEEVLARQGRI</sequence>
<gene>
    <name evidence="1" type="ORF">LCGC14_0347570</name>
</gene>
<name>A0A0F9TBP3_9ZZZZ</name>
<dbReference type="AlphaFoldDB" id="A0A0F9TBP3"/>
<dbReference type="EMBL" id="LAZR01000258">
    <property type="protein sequence ID" value="KKN78690.1"/>
    <property type="molecule type" value="Genomic_DNA"/>
</dbReference>